<evidence type="ECO:0000259" key="7">
    <source>
        <dbReference type="Pfam" id="PF17390"/>
    </source>
</evidence>
<dbReference type="SUPFAM" id="SSF48208">
    <property type="entry name" value="Six-hairpin glycosidases"/>
    <property type="match status" value="1"/>
</dbReference>
<keyword evidence="9" id="KW-1185">Reference proteome</keyword>
<dbReference type="GO" id="GO:0005975">
    <property type="term" value="P:carbohydrate metabolic process"/>
    <property type="evidence" value="ECO:0007669"/>
    <property type="project" value="InterPro"/>
</dbReference>
<gene>
    <name evidence="8" type="ORF">CRP01_32600</name>
</gene>
<dbReference type="EC" id="3.2.1.40" evidence="2"/>
<comment type="caution">
    <text evidence="8">The sequence shown here is derived from an EMBL/GenBank/DDBJ whole genome shotgun (WGS) entry which is preliminary data.</text>
</comment>
<dbReference type="OrthoDB" id="9766741at2"/>
<dbReference type="InterPro" id="IPR008902">
    <property type="entry name" value="Rhamnosid_concanavalin"/>
</dbReference>
<evidence type="ECO:0000259" key="5">
    <source>
        <dbReference type="Pfam" id="PF08531"/>
    </source>
</evidence>
<dbReference type="RefSeq" id="WP_099154268.1">
    <property type="nucleotide sequence ID" value="NZ_PDUD01000041.1"/>
</dbReference>
<evidence type="ECO:0000313" key="9">
    <source>
        <dbReference type="Proteomes" id="UP000223913"/>
    </source>
</evidence>
<dbReference type="Gene3D" id="2.60.120.260">
    <property type="entry name" value="Galactose-binding domain-like"/>
    <property type="match status" value="2"/>
</dbReference>
<dbReference type="InterPro" id="IPR035396">
    <property type="entry name" value="Bac_rhamnosid6H"/>
</dbReference>
<reference evidence="8 9" key="1">
    <citation type="submission" date="2017-10" db="EMBL/GenBank/DDBJ databases">
        <title>The draft genome sequence of Lewinella nigricans NBRC 102662.</title>
        <authorList>
            <person name="Wang K."/>
        </authorList>
    </citation>
    <scope>NUCLEOTIDE SEQUENCE [LARGE SCALE GENOMIC DNA]</scope>
    <source>
        <strain evidence="8 9">NBRC 102662</strain>
    </source>
</reference>
<dbReference type="Gene3D" id="1.50.10.10">
    <property type="match status" value="1"/>
</dbReference>
<dbReference type="Pfam" id="PF25788">
    <property type="entry name" value="Ig_Rha78A_N"/>
    <property type="match status" value="1"/>
</dbReference>
<dbReference type="InterPro" id="IPR012341">
    <property type="entry name" value="6hp_glycosidase-like_sf"/>
</dbReference>
<dbReference type="Proteomes" id="UP000223913">
    <property type="component" value="Unassembled WGS sequence"/>
</dbReference>
<feature type="domain" description="Alpha-L-rhamnosidase six-hairpin glycosidase" evidence="6">
    <location>
        <begin position="466"/>
        <end position="815"/>
    </location>
</feature>
<feature type="domain" description="Alpha-L-rhamnosidase C-terminal" evidence="7">
    <location>
        <begin position="817"/>
        <end position="889"/>
    </location>
</feature>
<dbReference type="GO" id="GO:0030596">
    <property type="term" value="F:alpha-L-rhamnosidase activity"/>
    <property type="evidence" value="ECO:0007669"/>
    <property type="project" value="UniProtKB-EC"/>
</dbReference>
<evidence type="ECO:0000256" key="2">
    <source>
        <dbReference type="ARBA" id="ARBA00012652"/>
    </source>
</evidence>
<protein>
    <recommendedName>
        <fullName evidence="2">alpha-L-rhamnosidase</fullName>
        <ecNumber evidence="2">3.2.1.40</ecNumber>
    </recommendedName>
</protein>
<dbReference type="InterPro" id="IPR016007">
    <property type="entry name" value="Alpha_rhamnosid"/>
</dbReference>
<dbReference type="InterPro" id="IPR013783">
    <property type="entry name" value="Ig-like_fold"/>
</dbReference>
<feature type="domain" description="Alpha-L-rhamnosidase concanavalin-like" evidence="4">
    <location>
        <begin position="362"/>
        <end position="460"/>
    </location>
</feature>
<evidence type="ECO:0000259" key="6">
    <source>
        <dbReference type="Pfam" id="PF17389"/>
    </source>
</evidence>
<proteinExistence type="predicted"/>
<keyword evidence="3" id="KW-0378">Hydrolase</keyword>
<dbReference type="PANTHER" id="PTHR33307:SF6">
    <property type="entry name" value="ALPHA-RHAMNOSIDASE (EUROFUNG)-RELATED"/>
    <property type="match status" value="1"/>
</dbReference>
<feature type="domain" description="Bacterial alpha-L-rhamnosidase N-terminal" evidence="5">
    <location>
        <begin position="176"/>
        <end position="351"/>
    </location>
</feature>
<dbReference type="Pfam" id="PF08531">
    <property type="entry name" value="Bac_rhamnosid_N"/>
    <property type="match status" value="1"/>
</dbReference>
<dbReference type="Gene3D" id="2.60.420.10">
    <property type="entry name" value="Maltose phosphorylase, domain 3"/>
    <property type="match status" value="1"/>
</dbReference>
<comment type="catalytic activity">
    <reaction evidence="1">
        <text>Hydrolysis of terminal non-reducing alpha-L-rhamnose residues in alpha-L-rhamnosides.</text>
        <dbReference type="EC" id="3.2.1.40"/>
    </reaction>
</comment>
<name>A0A2D0N1L2_FLAN2</name>
<evidence type="ECO:0000259" key="4">
    <source>
        <dbReference type="Pfam" id="PF05592"/>
    </source>
</evidence>
<evidence type="ECO:0000256" key="1">
    <source>
        <dbReference type="ARBA" id="ARBA00001445"/>
    </source>
</evidence>
<evidence type="ECO:0000256" key="3">
    <source>
        <dbReference type="ARBA" id="ARBA00022801"/>
    </source>
</evidence>
<dbReference type="InterPro" id="IPR035398">
    <property type="entry name" value="Bac_rhamnosid_C"/>
</dbReference>
<dbReference type="PIRSF" id="PIRSF010631">
    <property type="entry name" value="A-rhamnsds"/>
    <property type="match status" value="1"/>
</dbReference>
<evidence type="ECO:0000313" key="8">
    <source>
        <dbReference type="EMBL" id="PHN02385.1"/>
    </source>
</evidence>
<dbReference type="Pfam" id="PF17390">
    <property type="entry name" value="Bac_rhamnosid_C"/>
    <property type="match status" value="1"/>
</dbReference>
<sequence>MRIILLISGYLLLVVFPLQLQSASLQPHQLRCEYLPEPLAMEKPHPRLSWQLEATDRGAIQTAYQILVASTPELLGQDRGDLWDSGKVPSNRTNQIHYAGHELAARQDCYWKVRVWGKEGTASSWSEPAYWKMGLLDPADWKAQWIGFDNRRLNKNETFHLPPSPYFRKSWQAKGKVKKAILYSTALGLYEARINGQKVGKDYFAPGWTDYDQRVYYQTYDVTSMLRTGGNAIGFILANGWYAGYTGYAVLVGHPKEYAFYGEVPVFMAQLEIEYENGEREMITSDTDWKVNTGPTLEADLLMGEAYDARLEFEGWDESGYDDASWRNCRRMVGAMGKVESSPGVPVQIVEEIEPIAISEPEKGKYIFDLGTNIAGIVQLKIRGKAGTRVQLRYGEMLHPDGRLMTENLRKARATDTYILKGDSGGESWSPKFTYHGFQYVEVSGLDNPPDKEMITGLVLSSVTPRVGHFESGNDMINQLYRNIVRTQKANYLDVPTDCPQRDERMGWTGDAQIYIRTATYNSDIAAFHQKWLVDLNDAQFGNGAYPNFAPMAFHRPNMTYSPGWMDAGIICTYNIFKVYDDLDLVRKFYSNMQEQLNLYQRKSEQDLLQEGAFDEVDPQGGFGDWLNQDKTATSKILAANIYWLFDLKLMAEMADAIGQRTDAENYRITFRKVQEAFLEKYRTPEGRLQENTQTACVMALDLDVLPTSMKPVVARQLVQLLEENNGYLTTGFLGAKHLLPVLSNAGYRKEALELFTKKGFPSWLYEVVNGATSIWERWDSYTIENGFGGAQNTGMNSFSHYAFGAVAEWMFRHLAGIDMMENGFREIAIRPEPNRALGPVAASYQSINGEIRSAWSLSGNDLKLEVTIPANTTAQVWIPARAVDAVKEGGLPLTEAKGILGQEMDGQLLRVKIGSGTYTFTSASVAGLLPEVAAP</sequence>
<dbReference type="InterPro" id="IPR008928">
    <property type="entry name" value="6-hairpin_glycosidase_sf"/>
</dbReference>
<dbReference type="PANTHER" id="PTHR33307">
    <property type="entry name" value="ALPHA-RHAMNOSIDASE (EUROFUNG)"/>
    <property type="match status" value="1"/>
</dbReference>
<dbReference type="EMBL" id="PDUD01000041">
    <property type="protein sequence ID" value="PHN02385.1"/>
    <property type="molecule type" value="Genomic_DNA"/>
</dbReference>
<dbReference type="Pfam" id="PF05592">
    <property type="entry name" value="Bac_rhamnosid"/>
    <property type="match status" value="1"/>
</dbReference>
<organism evidence="8 9">
    <name type="scientific">Flavilitoribacter nigricans (strain ATCC 23147 / DSM 23189 / NBRC 102662 / NCIMB 1420 / SS-2)</name>
    <name type="common">Lewinella nigricans</name>
    <dbReference type="NCBI Taxonomy" id="1122177"/>
    <lineage>
        <taxon>Bacteria</taxon>
        <taxon>Pseudomonadati</taxon>
        <taxon>Bacteroidota</taxon>
        <taxon>Saprospiria</taxon>
        <taxon>Saprospirales</taxon>
        <taxon>Lewinellaceae</taxon>
        <taxon>Flavilitoribacter</taxon>
    </lineage>
</organism>
<dbReference type="Gene3D" id="2.60.40.10">
    <property type="entry name" value="Immunoglobulins"/>
    <property type="match status" value="1"/>
</dbReference>
<dbReference type="Pfam" id="PF17389">
    <property type="entry name" value="Bac_rhamnosid6H"/>
    <property type="match status" value="1"/>
</dbReference>
<dbReference type="AlphaFoldDB" id="A0A2D0N1L2"/>
<dbReference type="InterPro" id="IPR013737">
    <property type="entry name" value="Bac_rhamnosid_N"/>
</dbReference>
<accession>A0A2D0N1L2</accession>